<evidence type="ECO:0000256" key="5">
    <source>
        <dbReference type="SAM" id="Phobius"/>
    </source>
</evidence>
<keyword evidence="8" id="KW-0067">ATP-binding</keyword>
<evidence type="ECO:0000256" key="4">
    <source>
        <dbReference type="ARBA" id="ARBA00023136"/>
    </source>
</evidence>
<dbReference type="InterPro" id="IPR017871">
    <property type="entry name" value="ABC_transporter-like_CS"/>
</dbReference>
<dbReference type="GO" id="GO:0005524">
    <property type="term" value="F:ATP binding"/>
    <property type="evidence" value="ECO:0007669"/>
    <property type="project" value="UniProtKB-KW"/>
</dbReference>
<dbReference type="GO" id="GO:0005886">
    <property type="term" value="C:plasma membrane"/>
    <property type="evidence" value="ECO:0007669"/>
    <property type="project" value="UniProtKB-SubCell"/>
</dbReference>
<feature type="transmembrane region" description="Helical" evidence="5">
    <location>
        <begin position="137"/>
        <end position="156"/>
    </location>
</feature>
<dbReference type="SUPFAM" id="SSF52540">
    <property type="entry name" value="P-loop containing nucleoside triphosphate hydrolases"/>
    <property type="match status" value="1"/>
</dbReference>
<dbReference type="EMBL" id="RJKL01000001">
    <property type="protein sequence ID" value="ROP33801.1"/>
    <property type="molecule type" value="Genomic_DNA"/>
</dbReference>
<dbReference type="GO" id="GO:0015421">
    <property type="term" value="F:ABC-type oligopeptide transporter activity"/>
    <property type="evidence" value="ECO:0007669"/>
    <property type="project" value="TreeGrafter"/>
</dbReference>
<dbReference type="PROSITE" id="PS00211">
    <property type="entry name" value="ABC_TRANSPORTER_1"/>
    <property type="match status" value="1"/>
</dbReference>
<feature type="transmembrane region" description="Helical" evidence="5">
    <location>
        <begin position="20"/>
        <end position="48"/>
    </location>
</feature>
<feature type="domain" description="ABC transporter" evidence="6">
    <location>
        <begin position="338"/>
        <end position="564"/>
    </location>
</feature>
<evidence type="ECO:0000256" key="2">
    <source>
        <dbReference type="ARBA" id="ARBA00022692"/>
    </source>
</evidence>
<dbReference type="AlphaFoldDB" id="A0A3N1GU51"/>
<dbReference type="Pfam" id="PF00005">
    <property type="entry name" value="ABC_tran"/>
    <property type="match status" value="1"/>
</dbReference>
<keyword evidence="2 5" id="KW-0812">Transmembrane</keyword>
<gene>
    <name evidence="8" type="ORF">EDD30_6843</name>
</gene>
<dbReference type="SUPFAM" id="SSF90123">
    <property type="entry name" value="ABC transporter transmembrane region"/>
    <property type="match status" value="1"/>
</dbReference>
<keyword evidence="3 5" id="KW-1133">Transmembrane helix</keyword>
<comment type="subcellular location">
    <subcellularLocation>
        <location evidence="1">Cell membrane</location>
        <topology evidence="1">Multi-pass membrane protein</topology>
    </subcellularLocation>
</comment>
<dbReference type="Gene3D" id="1.20.1560.10">
    <property type="entry name" value="ABC transporter type 1, transmembrane domain"/>
    <property type="match status" value="1"/>
</dbReference>
<proteinExistence type="predicted"/>
<dbReference type="Proteomes" id="UP000271683">
    <property type="component" value="Unassembled WGS sequence"/>
</dbReference>
<dbReference type="Gene3D" id="3.40.50.300">
    <property type="entry name" value="P-loop containing nucleotide triphosphate hydrolases"/>
    <property type="match status" value="1"/>
</dbReference>
<feature type="transmembrane region" description="Helical" evidence="5">
    <location>
        <begin position="60"/>
        <end position="78"/>
    </location>
</feature>
<keyword evidence="4 5" id="KW-0472">Membrane</keyword>
<protein>
    <submittedName>
        <fullName evidence="8">Putative ABC transport system ATP-binding protein</fullName>
    </submittedName>
</protein>
<accession>A0A3N1GU51</accession>
<organism evidence="8 9">
    <name type="scientific">Couchioplanes caeruleus</name>
    <dbReference type="NCBI Taxonomy" id="56438"/>
    <lineage>
        <taxon>Bacteria</taxon>
        <taxon>Bacillati</taxon>
        <taxon>Actinomycetota</taxon>
        <taxon>Actinomycetes</taxon>
        <taxon>Micromonosporales</taxon>
        <taxon>Micromonosporaceae</taxon>
        <taxon>Couchioplanes</taxon>
    </lineage>
</organism>
<reference evidence="8 9" key="1">
    <citation type="submission" date="2018-11" db="EMBL/GenBank/DDBJ databases">
        <title>Sequencing the genomes of 1000 actinobacteria strains.</title>
        <authorList>
            <person name="Klenk H.-P."/>
        </authorList>
    </citation>
    <scope>NUCLEOTIDE SEQUENCE [LARGE SCALE GENOMIC DNA]</scope>
    <source>
        <strain evidence="8 9">DSM 43634</strain>
    </source>
</reference>
<dbReference type="InterPro" id="IPR039421">
    <property type="entry name" value="Type_1_exporter"/>
</dbReference>
<feature type="transmembrane region" description="Helical" evidence="5">
    <location>
        <begin position="276"/>
        <end position="299"/>
    </location>
</feature>
<evidence type="ECO:0000259" key="6">
    <source>
        <dbReference type="PROSITE" id="PS50893"/>
    </source>
</evidence>
<feature type="domain" description="ABC transmembrane type-1" evidence="7">
    <location>
        <begin position="24"/>
        <end position="305"/>
    </location>
</feature>
<dbReference type="Pfam" id="PF00664">
    <property type="entry name" value="ABC_membrane"/>
    <property type="match status" value="1"/>
</dbReference>
<evidence type="ECO:0000313" key="8">
    <source>
        <dbReference type="EMBL" id="ROP33801.1"/>
    </source>
</evidence>
<sequence>MHAATRSRRGLLTRTIAGHWRLVAGGAVLAAGHQAGEAAVPVIIGIVIDEAISTGRPAELVWWLTLLAAVIAALSLCFRYSLRMEERAAFEGAHGLRVALAARVLDPAGGAEHGRLAGALTSTATGDAQRAGDVNLALPRAAAAVFGLLVAAVALLRISVPLGLLVLLGSPVLLLLAHLLCRPLERRSHVEQERAAEASGIAADLIAGVRSLKGIGAEATAADRYRRTSRESMAAAVRAAGAQARLDGAMLAVNGVFLAAIALVGGRLAAHGEISVGELVTAVGLAQFLVWPLSLFSWVNGQLAQARASAARIAAVLTAPPAVPLGGATLPRPVRGRLRLRGVTHAGLSAIDLDVAPGELLGVVTTEPAEATALLQCLTRDADPAAGSVQLDGNPLSGLDPDDVRATLLVAAHDAELFADSLLDNVAAAASTPQTLERALAATGMHELADALPDGLDTAVSERGRSLSGGQRQRATLARALAADPPVLVLHDPTTAVDAVTEAALATGIRQTRQGRTTLLVTTSPALLSATDRVVFVHGGTVAAAGSHGDLLRAHPRYRAAVLT</sequence>
<evidence type="ECO:0000313" key="9">
    <source>
        <dbReference type="Proteomes" id="UP000271683"/>
    </source>
</evidence>
<evidence type="ECO:0000259" key="7">
    <source>
        <dbReference type="PROSITE" id="PS50929"/>
    </source>
</evidence>
<dbReference type="PROSITE" id="PS50929">
    <property type="entry name" value="ABC_TM1F"/>
    <property type="match status" value="1"/>
</dbReference>
<feature type="transmembrane region" description="Helical" evidence="5">
    <location>
        <begin position="162"/>
        <end position="181"/>
    </location>
</feature>
<dbReference type="PANTHER" id="PTHR43394:SF1">
    <property type="entry name" value="ATP-BINDING CASSETTE SUB-FAMILY B MEMBER 10, MITOCHONDRIAL"/>
    <property type="match status" value="1"/>
</dbReference>
<dbReference type="PROSITE" id="PS50893">
    <property type="entry name" value="ABC_TRANSPORTER_2"/>
    <property type="match status" value="1"/>
</dbReference>
<comment type="caution">
    <text evidence="8">The sequence shown here is derived from an EMBL/GenBank/DDBJ whole genome shotgun (WGS) entry which is preliminary data.</text>
</comment>
<dbReference type="InterPro" id="IPR003439">
    <property type="entry name" value="ABC_transporter-like_ATP-bd"/>
</dbReference>
<keyword evidence="8" id="KW-0547">Nucleotide-binding</keyword>
<evidence type="ECO:0000256" key="3">
    <source>
        <dbReference type="ARBA" id="ARBA00022989"/>
    </source>
</evidence>
<dbReference type="InterPro" id="IPR036640">
    <property type="entry name" value="ABC1_TM_sf"/>
</dbReference>
<dbReference type="GO" id="GO:0016887">
    <property type="term" value="F:ATP hydrolysis activity"/>
    <property type="evidence" value="ECO:0007669"/>
    <property type="project" value="InterPro"/>
</dbReference>
<feature type="transmembrane region" description="Helical" evidence="5">
    <location>
        <begin position="248"/>
        <end position="270"/>
    </location>
</feature>
<dbReference type="InterPro" id="IPR011527">
    <property type="entry name" value="ABC1_TM_dom"/>
</dbReference>
<evidence type="ECO:0000256" key="1">
    <source>
        <dbReference type="ARBA" id="ARBA00004651"/>
    </source>
</evidence>
<name>A0A3N1GU51_9ACTN</name>
<dbReference type="InterPro" id="IPR027417">
    <property type="entry name" value="P-loop_NTPase"/>
</dbReference>
<dbReference type="PANTHER" id="PTHR43394">
    <property type="entry name" value="ATP-DEPENDENT PERMEASE MDL1, MITOCHONDRIAL"/>
    <property type="match status" value="1"/>
</dbReference>